<feature type="region of interest" description="Disordered" evidence="1">
    <location>
        <begin position="1"/>
        <end position="34"/>
    </location>
</feature>
<gene>
    <name evidence="3" type="ORF">K443DRAFT_674628</name>
</gene>
<name>A0A0C9Y782_9AGAR</name>
<dbReference type="SUPFAM" id="SSF53850">
    <property type="entry name" value="Periplasmic binding protein-like II"/>
    <property type="match status" value="1"/>
</dbReference>
<dbReference type="Pfam" id="PF12849">
    <property type="entry name" value="PBP_like_2"/>
    <property type="match status" value="1"/>
</dbReference>
<protein>
    <recommendedName>
        <fullName evidence="2">PBP domain-containing protein</fullName>
    </recommendedName>
</protein>
<feature type="domain" description="PBP" evidence="2">
    <location>
        <begin position="68"/>
        <end position="317"/>
    </location>
</feature>
<sequence>MSHHHGSSSDHHHHGHTPKIHHGGSSAPHVAQVPDGLYASSGTSTAGVSIAPQAIYNGGYTNAKDVRLRIANGGAGQSGLIGAWADAFIKYMVKERHVQPFLVAWYLGDTTESLGLLAAGSVDVAVTYNEAAEKQAKDSGAAVSLVYGFRDHFLLVGPSKSNPAKLNEKDDILVMFNKIVSQGNTDIAVPPDPNVRPPTRFLSRYDKSATNIKESQLFITIGQVPWALVYSKWYHQYPRFPLQALEAASLLSEYTLTDRGTWLSSPQSVTSKLKIFKTGTDDANDPLLNPAHVLLGSKANVNDKDIANAFMKWVVSEPGGQYVVSQFKKHEEVLYSKAP</sequence>
<evidence type="ECO:0000256" key="1">
    <source>
        <dbReference type="SAM" id="MobiDB-lite"/>
    </source>
</evidence>
<feature type="compositionally biased region" description="Basic residues" evidence="1">
    <location>
        <begin position="1"/>
        <end position="22"/>
    </location>
</feature>
<dbReference type="InterPro" id="IPR024370">
    <property type="entry name" value="PBP_domain"/>
</dbReference>
<dbReference type="PANTHER" id="PTHR37945">
    <property type="entry name" value="EXTRACELLULAR TUNGSTATE BINDING PROTEIN"/>
    <property type="match status" value="1"/>
</dbReference>
<keyword evidence="4" id="KW-1185">Reference proteome</keyword>
<reference evidence="3 4" key="1">
    <citation type="submission" date="2014-04" db="EMBL/GenBank/DDBJ databases">
        <authorList>
            <consortium name="DOE Joint Genome Institute"/>
            <person name="Kuo A."/>
            <person name="Kohler A."/>
            <person name="Nagy L.G."/>
            <person name="Floudas D."/>
            <person name="Copeland A."/>
            <person name="Barry K.W."/>
            <person name="Cichocki N."/>
            <person name="Veneault-Fourrey C."/>
            <person name="LaButti K."/>
            <person name="Lindquist E.A."/>
            <person name="Lipzen A."/>
            <person name="Lundell T."/>
            <person name="Morin E."/>
            <person name="Murat C."/>
            <person name="Sun H."/>
            <person name="Tunlid A."/>
            <person name="Henrissat B."/>
            <person name="Grigoriev I.V."/>
            <person name="Hibbett D.S."/>
            <person name="Martin F."/>
            <person name="Nordberg H.P."/>
            <person name="Cantor M.N."/>
            <person name="Hua S.X."/>
        </authorList>
    </citation>
    <scope>NUCLEOTIDE SEQUENCE [LARGE SCALE GENOMIC DNA]</scope>
    <source>
        <strain evidence="3 4">LaAM-08-1</strain>
    </source>
</reference>
<dbReference type="AlphaFoldDB" id="A0A0C9Y782"/>
<dbReference type="Proteomes" id="UP000054477">
    <property type="component" value="Unassembled WGS sequence"/>
</dbReference>
<accession>A0A0C9Y782</accession>
<dbReference type="Gene3D" id="3.40.190.10">
    <property type="entry name" value="Periplasmic binding protein-like II"/>
    <property type="match status" value="2"/>
</dbReference>
<evidence type="ECO:0000313" key="3">
    <source>
        <dbReference type="EMBL" id="KIK06062.1"/>
    </source>
</evidence>
<proteinExistence type="predicted"/>
<dbReference type="EMBL" id="KN838555">
    <property type="protein sequence ID" value="KIK06062.1"/>
    <property type="molecule type" value="Genomic_DNA"/>
</dbReference>
<dbReference type="OrthoDB" id="10260248at2759"/>
<evidence type="ECO:0000313" key="4">
    <source>
        <dbReference type="Proteomes" id="UP000054477"/>
    </source>
</evidence>
<organism evidence="3 4">
    <name type="scientific">Laccaria amethystina LaAM-08-1</name>
    <dbReference type="NCBI Taxonomy" id="1095629"/>
    <lineage>
        <taxon>Eukaryota</taxon>
        <taxon>Fungi</taxon>
        <taxon>Dikarya</taxon>
        <taxon>Basidiomycota</taxon>
        <taxon>Agaricomycotina</taxon>
        <taxon>Agaricomycetes</taxon>
        <taxon>Agaricomycetidae</taxon>
        <taxon>Agaricales</taxon>
        <taxon>Agaricineae</taxon>
        <taxon>Hydnangiaceae</taxon>
        <taxon>Laccaria</taxon>
    </lineage>
</organism>
<evidence type="ECO:0000259" key="2">
    <source>
        <dbReference type="Pfam" id="PF12849"/>
    </source>
</evidence>
<dbReference type="HOGENOM" id="CLU_058099_0_0_1"/>
<reference evidence="4" key="2">
    <citation type="submission" date="2015-01" db="EMBL/GenBank/DDBJ databases">
        <title>Evolutionary Origins and Diversification of the Mycorrhizal Mutualists.</title>
        <authorList>
            <consortium name="DOE Joint Genome Institute"/>
            <consortium name="Mycorrhizal Genomics Consortium"/>
            <person name="Kohler A."/>
            <person name="Kuo A."/>
            <person name="Nagy L.G."/>
            <person name="Floudas D."/>
            <person name="Copeland A."/>
            <person name="Barry K.W."/>
            <person name="Cichocki N."/>
            <person name="Veneault-Fourrey C."/>
            <person name="LaButti K."/>
            <person name="Lindquist E.A."/>
            <person name="Lipzen A."/>
            <person name="Lundell T."/>
            <person name="Morin E."/>
            <person name="Murat C."/>
            <person name="Riley R."/>
            <person name="Ohm R."/>
            <person name="Sun H."/>
            <person name="Tunlid A."/>
            <person name="Henrissat B."/>
            <person name="Grigoriev I.V."/>
            <person name="Hibbett D.S."/>
            <person name="Martin F."/>
        </authorList>
    </citation>
    <scope>NUCLEOTIDE SEQUENCE [LARGE SCALE GENOMIC DNA]</scope>
    <source>
        <strain evidence="4">LaAM-08-1</strain>
    </source>
</reference>
<dbReference type="InterPro" id="IPR052738">
    <property type="entry name" value="ABC-Tungstate_binding"/>
</dbReference>
<dbReference type="STRING" id="1095629.A0A0C9Y782"/>
<dbReference type="PANTHER" id="PTHR37945:SF1">
    <property type="entry name" value="EXTRACELLULAR TUNGSTATE BINDING PROTEIN"/>
    <property type="match status" value="1"/>
</dbReference>